<feature type="region of interest" description="Disordered" evidence="1">
    <location>
        <begin position="58"/>
        <end position="92"/>
    </location>
</feature>
<accession>A0AAV8QA53</accession>
<comment type="caution">
    <text evidence="2">The sequence shown here is derived from an EMBL/GenBank/DDBJ whole genome shotgun (WGS) entry which is preliminary data.</text>
</comment>
<sequence>MSATLGTDPTVDSPFIVRLRFDDSSPVSPVARLSKHSRVQRKGVSVILTSCGRPVKLRPRFRTRATRSRAGDGARDPHVPVAAPRPTGGESLGKSLNWRSVLGFPVISCVIREIKT</sequence>
<feature type="compositionally biased region" description="Basic and acidic residues" evidence="1">
    <location>
        <begin position="69"/>
        <end position="78"/>
    </location>
</feature>
<organism evidence="2 3">
    <name type="scientific">Ensete ventricosum</name>
    <name type="common">Abyssinian banana</name>
    <name type="synonym">Musa ensete</name>
    <dbReference type="NCBI Taxonomy" id="4639"/>
    <lineage>
        <taxon>Eukaryota</taxon>
        <taxon>Viridiplantae</taxon>
        <taxon>Streptophyta</taxon>
        <taxon>Embryophyta</taxon>
        <taxon>Tracheophyta</taxon>
        <taxon>Spermatophyta</taxon>
        <taxon>Magnoliopsida</taxon>
        <taxon>Liliopsida</taxon>
        <taxon>Zingiberales</taxon>
        <taxon>Musaceae</taxon>
        <taxon>Ensete</taxon>
    </lineage>
</organism>
<feature type="compositionally biased region" description="Basic residues" evidence="1">
    <location>
        <begin position="58"/>
        <end position="67"/>
    </location>
</feature>
<evidence type="ECO:0000313" key="3">
    <source>
        <dbReference type="Proteomes" id="UP001222027"/>
    </source>
</evidence>
<gene>
    <name evidence="2" type="ORF">OPV22_000710</name>
</gene>
<name>A0AAV8QA53_ENSVE</name>
<proteinExistence type="predicted"/>
<dbReference type="EMBL" id="JAQQAF010000001">
    <property type="protein sequence ID" value="KAJ8510276.1"/>
    <property type="molecule type" value="Genomic_DNA"/>
</dbReference>
<reference evidence="2 3" key="1">
    <citation type="submission" date="2022-12" db="EMBL/GenBank/DDBJ databases">
        <title>Chromosome-scale assembly of the Ensete ventricosum genome.</title>
        <authorList>
            <person name="Dussert Y."/>
            <person name="Stocks J."/>
            <person name="Wendawek A."/>
            <person name="Woldeyes F."/>
            <person name="Nichols R.A."/>
            <person name="Borrell J.S."/>
        </authorList>
    </citation>
    <scope>NUCLEOTIDE SEQUENCE [LARGE SCALE GENOMIC DNA]</scope>
    <source>
        <strain evidence="3">cv. Maze</strain>
        <tissue evidence="2">Seeds</tissue>
    </source>
</reference>
<dbReference type="AlphaFoldDB" id="A0AAV8QA53"/>
<evidence type="ECO:0000256" key="1">
    <source>
        <dbReference type="SAM" id="MobiDB-lite"/>
    </source>
</evidence>
<evidence type="ECO:0000313" key="2">
    <source>
        <dbReference type="EMBL" id="KAJ8510276.1"/>
    </source>
</evidence>
<dbReference type="Proteomes" id="UP001222027">
    <property type="component" value="Unassembled WGS sequence"/>
</dbReference>
<keyword evidence="3" id="KW-1185">Reference proteome</keyword>
<protein>
    <submittedName>
        <fullName evidence="2">Uncharacterized protein</fullName>
    </submittedName>
</protein>